<keyword evidence="3" id="KW-0472">Membrane</keyword>
<dbReference type="Pfam" id="PF05686">
    <property type="entry name" value="Glyco_transf_90"/>
    <property type="match status" value="1"/>
</dbReference>
<name>A0A1B8GSJ2_9PEZI</name>
<dbReference type="InterPro" id="IPR051091">
    <property type="entry name" value="O-Glucosyltr/Glycosyltrsf_90"/>
</dbReference>
<evidence type="ECO:0000313" key="6">
    <source>
        <dbReference type="Proteomes" id="UP000091956"/>
    </source>
</evidence>
<evidence type="ECO:0000256" key="2">
    <source>
        <dbReference type="ARBA" id="ARBA00022679"/>
    </source>
</evidence>
<dbReference type="SMART" id="SM00672">
    <property type="entry name" value="CAP10"/>
    <property type="match status" value="1"/>
</dbReference>
<reference evidence="5 6" key="1">
    <citation type="submission" date="2016-03" db="EMBL/GenBank/DDBJ databases">
        <title>Comparative genomics of Pseudogymnoascus destructans, the fungus causing white-nose syndrome of bats.</title>
        <authorList>
            <person name="Palmer J.M."/>
            <person name="Drees K.P."/>
            <person name="Foster J.T."/>
            <person name="Lindner D.L."/>
        </authorList>
    </citation>
    <scope>NUCLEOTIDE SEQUENCE [LARGE SCALE GENOMIC DNA]</scope>
    <source>
        <strain evidence="5 6">UAMH 10579</strain>
    </source>
</reference>
<keyword evidence="2" id="KW-0808">Transferase</keyword>
<organism evidence="5 6">
    <name type="scientific">Pseudogymnoascus verrucosus</name>
    <dbReference type="NCBI Taxonomy" id="342668"/>
    <lineage>
        <taxon>Eukaryota</taxon>
        <taxon>Fungi</taxon>
        <taxon>Dikarya</taxon>
        <taxon>Ascomycota</taxon>
        <taxon>Pezizomycotina</taxon>
        <taxon>Leotiomycetes</taxon>
        <taxon>Thelebolales</taxon>
        <taxon>Thelebolaceae</taxon>
        <taxon>Pseudogymnoascus</taxon>
    </lineage>
</organism>
<proteinExistence type="inferred from homology"/>
<evidence type="ECO:0000256" key="3">
    <source>
        <dbReference type="SAM" id="Phobius"/>
    </source>
</evidence>
<protein>
    <recommendedName>
        <fullName evidence="4">Glycosyl transferase CAP10 domain-containing protein</fullName>
    </recommendedName>
</protein>
<evidence type="ECO:0000256" key="1">
    <source>
        <dbReference type="ARBA" id="ARBA00010118"/>
    </source>
</evidence>
<feature type="domain" description="Glycosyl transferase CAP10" evidence="4">
    <location>
        <begin position="360"/>
        <end position="662"/>
    </location>
</feature>
<accession>A0A1B8GSJ2</accession>
<feature type="transmembrane region" description="Helical" evidence="3">
    <location>
        <begin position="12"/>
        <end position="33"/>
    </location>
</feature>
<sequence length="688" mass="78823">MPSFNLSTRQIIVLFSSAAFLAIVVNSFILFGADAPRRVLHVVLPGQAKPEPELPRLKDWSNVNGDYDANLVDDQHPVHQRIVEKDALWDRYQERGKAISQNFSSIVLNYRERYGRNPPPHFDRWYKFARDRKVEIMGDFAMEVGSGIVGPFEQITDDLRPFWGVDPKVIRSLAGRMHSRIDDGIMGVHIRDGAVSSVNQGKEEWPKEWGFVEMIQSFVKDLPDMDIAVNLHSKPRVTVPWDELQKLLKTEEGSRVNTEHIKNEFSKHLPGLWEDAAPKETVVDPEWKDISGLPYMSTAKEACPPDSLVHDEELLADKALFRYKSFLKFSEQRRNNNTNTLIQNQNRSLDLCSMGPLISDLHTMLYLPMGVINTHRLVPIFSEGKTNVNNDILYPSAAYWTTSKDTNYAYDDKYDYAWEDKHDTLYWRGTVTSPPLGVDTETQNMQRDRLVRDLDAEFLGQHNVTIIGTDPLHPNIYGINPNNGLRNFQAAQYALDHSDAKFVSGGWCGENCDKSGGSSDFQNPTSLAEQFKNRFILDVDGDGISARFRALLQSRSLPVKSTLFKEWHSSRLFAWVHYVPLSIEYREIFSMLTYHVGYGNAEGNDRGEDWVNKDLYVQRHEFEGRLIAKRGSEWAAKVLRREDMEVYMYRLLLEYGRIIDDDRDNIGYPGDGSEVDESKWAKLIGLGN</sequence>
<comment type="similarity">
    <text evidence="1">Belongs to the glycosyltransferase 90 family.</text>
</comment>
<reference evidence="6" key="2">
    <citation type="journal article" date="2018" name="Nat. Commun.">
        <title>Extreme sensitivity to ultraviolet light in the fungal pathogen causing white-nose syndrome of bats.</title>
        <authorList>
            <person name="Palmer J.M."/>
            <person name="Drees K.P."/>
            <person name="Foster J.T."/>
            <person name="Lindner D.L."/>
        </authorList>
    </citation>
    <scope>NUCLEOTIDE SEQUENCE [LARGE SCALE GENOMIC DNA]</scope>
    <source>
        <strain evidence="6">UAMH 10579</strain>
    </source>
</reference>
<dbReference type="EMBL" id="KV460215">
    <property type="protein sequence ID" value="OBT98799.1"/>
    <property type="molecule type" value="Genomic_DNA"/>
</dbReference>
<gene>
    <name evidence="5" type="ORF">VE01_03267</name>
</gene>
<dbReference type="GO" id="GO:0016740">
    <property type="term" value="F:transferase activity"/>
    <property type="evidence" value="ECO:0007669"/>
    <property type="project" value="UniProtKB-KW"/>
</dbReference>
<dbReference type="AlphaFoldDB" id="A0A1B8GSJ2"/>
<dbReference type="PANTHER" id="PTHR12203">
    <property type="entry name" value="KDEL LYS-ASP-GLU-LEU CONTAINING - RELATED"/>
    <property type="match status" value="1"/>
</dbReference>
<evidence type="ECO:0000259" key="4">
    <source>
        <dbReference type="SMART" id="SM00672"/>
    </source>
</evidence>
<dbReference type="OrthoDB" id="541052at2759"/>
<keyword evidence="3" id="KW-1133">Transmembrane helix</keyword>
<dbReference type="PANTHER" id="PTHR12203:SF35">
    <property type="entry name" value="PROTEIN O-GLUCOSYLTRANSFERASE 1"/>
    <property type="match status" value="1"/>
</dbReference>
<keyword evidence="3" id="KW-0812">Transmembrane</keyword>
<evidence type="ECO:0000313" key="5">
    <source>
        <dbReference type="EMBL" id="OBT98799.1"/>
    </source>
</evidence>
<dbReference type="RefSeq" id="XP_018132532.1">
    <property type="nucleotide sequence ID" value="XM_018272763.2"/>
</dbReference>
<dbReference type="Proteomes" id="UP000091956">
    <property type="component" value="Unassembled WGS sequence"/>
</dbReference>
<dbReference type="InterPro" id="IPR006598">
    <property type="entry name" value="CAP10"/>
</dbReference>
<keyword evidence="6" id="KW-1185">Reference proteome</keyword>
<dbReference type="GeneID" id="28836653"/>